<dbReference type="EMBL" id="JAMZEB010000002">
    <property type="protein sequence ID" value="MCP2359759.1"/>
    <property type="molecule type" value="Genomic_DNA"/>
</dbReference>
<dbReference type="AlphaFoldDB" id="A0A9X2GIJ2"/>
<evidence type="ECO:0000313" key="2">
    <source>
        <dbReference type="Proteomes" id="UP001139648"/>
    </source>
</evidence>
<evidence type="ECO:0000313" key="1">
    <source>
        <dbReference type="EMBL" id="MCP2359759.1"/>
    </source>
</evidence>
<sequence length="212" mass="22554">MKISTNPAEIYDAIERVTIAHKATFSRQGISRPTGFAVIGLAATGRLDELAAASAEGSVADRIMTGDELKDLPAECIATRGTGKSAVKFTTYALIGMHAAAQVGFGQATLTELGKVPGTSATKVQNFLSELPEMAEYRKEIEARKKAAAKTAADTAAVRLVWKFAEKFKAPHNEETYAEVMEDRGLSFDQVKATIALLKADSEVKAAESADA</sequence>
<organism evidence="1 2">
    <name type="scientific">Nonomuraea thailandensis</name>
    <dbReference type="NCBI Taxonomy" id="1188745"/>
    <lineage>
        <taxon>Bacteria</taxon>
        <taxon>Bacillati</taxon>
        <taxon>Actinomycetota</taxon>
        <taxon>Actinomycetes</taxon>
        <taxon>Streptosporangiales</taxon>
        <taxon>Streptosporangiaceae</taxon>
        <taxon>Nonomuraea</taxon>
    </lineage>
</organism>
<reference evidence="1" key="1">
    <citation type="submission" date="2022-06" db="EMBL/GenBank/DDBJ databases">
        <title>Sequencing the genomes of 1000 actinobacteria strains.</title>
        <authorList>
            <person name="Klenk H.-P."/>
        </authorList>
    </citation>
    <scope>NUCLEOTIDE SEQUENCE</scope>
    <source>
        <strain evidence="1">DSM 46694</strain>
    </source>
</reference>
<proteinExistence type="predicted"/>
<gene>
    <name evidence="1" type="ORF">HD597_006779</name>
</gene>
<comment type="caution">
    <text evidence="1">The sequence shown here is derived from an EMBL/GenBank/DDBJ whole genome shotgun (WGS) entry which is preliminary data.</text>
</comment>
<dbReference type="RefSeq" id="WP_253747178.1">
    <property type="nucleotide sequence ID" value="NZ_BAABKA010000035.1"/>
</dbReference>
<name>A0A9X2GIJ2_9ACTN</name>
<accession>A0A9X2GIJ2</accession>
<keyword evidence="2" id="KW-1185">Reference proteome</keyword>
<protein>
    <submittedName>
        <fullName evidence="1">Uncharacterized protein</fullName>
    </submittedName>
</protein>
<dbReference type="Proteomes" id="UP001139648">
    <property type="component" value="Unassembled WGS sequence"/>
</dbReference>